<keyword evidence="2" id="KW-1185">Reference proteome</keyword>
<dbReference type="Proteomes" id="UP000027002">
    <property type="component" value="Chromosome 1"/>
</dbReference>
<dbReference type="RefSeq" id="XP_042993543.1">
    <property type="nucleotide sequence ID" value="XM_043137609.1"/>
</dbReference>
<reference evidence="1" key="1">
    <citation type="submission" date="2020-03" db="EMBL/GenBank/DDBJ databases">
        <title>A mixture of massive structural variations and highly conserved coding sequences in Ustilaginoidea virens genome.</title>
        <authorList>
            <person name="Zhang K."/>
            <person name="Zhao Z."/>
            <person name="Zhang Z."/>
            <person name="Li Y."/>
            <person name="Hsiang T."/>
            <person name="Sun W."/>
        </authorList>
    </citation>
    <scope>NUCLEOTIDE SEQUENCE</scope>
    <source>
        <strain evidence="1">UV-8b</strain>
    </source>
</reference>
<dbReference type="GeneID" id="66060889"/>
<evidence type="ECO:0000313" key="1">
    <source>
        <dbReference type="EMBL" id="QUC15870.1"/>
    </source>
</evidence>
<dbReference type="AlphaFoldDB" id="A0A8E5HIF7"/>
<evidence type="ECO:0000313" key="2">
    <source>
        <dbReference type="Proteomes" id="UP000027002"/>
    </source>
</evidence>
<accession>A0A8E5HIF7</accession>
<name>A0A8E5HIF7_USTVR</name>
<dbReference type="EMBL" id="CP072753">
    <property type="protein sequence ID" value="QUC15870.1"/>
    <property type="molecule type" value="Genomic_DNA"/>
</dbReference>
<dbReference type="KEGG" id="uvi:66060889"/>
<sequence length="146" mass="16149">MKRKGTAGLESLACLDQVFLIRALQRSTSSAHVHIAPNGFKSLILVVDFTEQLSTQMGWMVGKEELWEEKSARHPVTLRTTVGVAMVRASLVYRRNADSKDFSTAIGGCQEYAQNSTWFRAASGVKCRKTPADAVLQMVNLLILPH</sequence>
<protein>
    <submittedName>
        <fullName evidence="1">Uncharacterized protein</fullName>
    </submittedName>
</protein>
<organism evidence="1 2">
    <name type="scientific">Ustilaginoidea virens</name>
    <name type="common">Rice false smut fungus</name>
    <name type="synonym">Villosiclava virens</name>
    <dbReference type="NCBI Taxonomy" id="1159556"/>
    <lineage>
        <taxon>Eukaryota</taxon>
        <taxon>Fungi</taxon>
        <taxon>Dikarya</taxon>
        <taxon>Ascomycota</taxon>
        <taxon>Pezizomycotina</taxon>
        <taxon>Sordariomycetes</taxon>
        <taxon>Hypocreomycetidae</taxon>
        <taxon>Hypocreales</taxon>
        <taxon>Clavicipitaceae</taxon>
        <taxon>Ustilaginoidea</taxon>
    </lineage>
</organism>
<gene>
    <name evidence="1" type="ORF">UV8b_00111</name>
</gene>
<proteinExistence type="predicted"/>